<reference evidence="2" key="2">
    <citation type="journal article" date="2020" name="Environ. Microbiol.">
        <title>The novel and transferable erm(51) gene confers Macrolides, Lincosamides, and Streptogramins B (MLSB) resistance to clonal Rhodococcus equi in the environment.</title>
        <authorList>
            <person name="Huber L."/>
            <person name="Giguere S."/>
            <person name="Slovis N.M."/>
            <person name="Alvarez-Narvaez S."/>
            <person name="Hart K.A."/>
            <person name="Greiter M."/>
            <person name="Morris E.R.A."/>
            <person name="Cohen N.D."/>
        </authorList>
    </citation>
    <scope>NUCLEOTIDE SEQUENCE</scope>
    <source>
        <strain evidence="2">Lh_116_1</strain>
    </source>
</reference>
<dbReference type="Proteomes" id="UP000603463">
    <property type="component" value="Unassembled WGS sequence"/>
</dbReference>
<dbReference type="AlphaFoldDB" id="A0A9Q4ZKE5"/>
<dbReference type="Proteomes" id="UP000808906">
    <property type="component" value="Unassembled WGS sequence"/>
</dbReference>
<reference evidence="1" key="1">
    <citation type="submission" date="2019-11" db="EMBL/GenBank/DDBJ databases">
        <title>Spread of Macrolides and rifampicin resistant Rhodococcus equi in clinical isolates in the USA.</title>
        <authorList>
            <person name="Alvarez-Narvaez S."/>
            <person name="Huber L."/>
            <person name="Cohen N.D."/>
            <person name="Slovis N."/>
            <person name="Greiter M."/>
            <person name="Giguere S."/>
            <person name="Hart K."/>
        </authorList>
    </citation>
    <scope>NUCLEOTIDE SEQUENCE</scope>
    <source>
        <strain evidence="1">Lh_17</strain>
    </source>
</reference>
<protein>
    <submittedName>
        <fullName evidence="2">Uncharacterized protein</fullName>
    </submittedName>
</protein>
<dbReference type="EMBL" id="WUXR01000012">
    <property type="protein sequence ID" value="MBM4567432.1"/>
    <property type="molecule type" value="Genomic_DNA"/>
</dbReference>
<evidence type="ECO:0000313" key="3">
    <source>
        <dbReference type="EMBL" id="NKT78153.1"/>
    </source>
</evidence>
<proteinExistence type="predicted"/>
<dbReference type="EMBL" id="WVBC01000030">
    <property type="protein sequence ID" value="NKT78153.1"/>
    <property type="molecule type" value="Genomic_DNA"/>
</dbReference>
<comment type="caution">
    <text evidence="2">The sequence shown here is derived from an EMBL/GenBank/DDBJ whole genome shotgun (WGS) entry which is preliminary data.</text>
</comment>
<evidence type="ECO:0000313" key="2">
    <source>
        <dbReference type="EMBL" id="NKT78085.1"/>
    </source>
</evidence>
<gene>
    <name evidence="1" type="ORF">GS441_19005</name>
    <name evidence="2" type="ORF">GS882_08205</name>
    <name evidence="3" type="ORF">GS882_08555</name>
</gene>
<accession>A0A9Q4ZKE5</accession>
<dbReference type="RefSeq" id="WP_084846549.1">
    <property type="nucleotide sequence ID" value="NZ_CP095477.1"/>
</dbReference>
<organism evidence="2 4">
    <name type="scientific">Rhodococcus hoagii</name>
    <name type="common">Corynebacterium equii</name>
    <dbReference type="NCBI Taxonomy" id="43767"/>
    <lineage>
        <taxon>Bacteria</taxon>
        <taxon>Bacillati</taxon>
        <taxon>Actinomycetota</taxon>
        <taxon>Actinomycetes</taxon>
        <taxon>Mycobacteriales</taxon>
        <taxon>Nocardiaceae</taxon>
        <taxon>Prescottella</taxon>
    </lineage>
</organism>
<sequence>MSNLAIDQIERARTYVVERNIDIAAARPAFISQYPQLARAPRESIDFTIIGTIGIWLNVRAPWTTDSVAEQLANQSGAFPWNGPVGNGFTVAEYQNRFREMAREHLFTWRQLGLITEEG</sequence>
<evidence type="ECO:0000313" key="1">
    <source>
        <dbReference type="EMBL" id="MBM4567432.1"/>
    </source>
</evidence>
<evidence type="ECO:0000313" key="4">
    <source>
        <dbReference type="Proteomes" id="UP000603463"/>
    </source>
</evidence>
<dbReference type="EMBL" id="WVBC01000030">
    <property type="protein sequence ID" value="NKT78085.1"/>
    <property type="molecule type" value="Genomic_DNA"/>
</dbReference>
<name>A0A9Q4ZKE5_RHOHA</name>